<dbReference type="Proteomes" id="UP000663305">
    <property type="component" value="Plasmid pHSR-Bgl01"/>
</dbReference>
<dbReference type="AlphaFoldDB" id="A0A897NL58"/>
<name>A0A897NL58_9EURY</name>
<dbReference type="Pfam" id="PF26460">
    <property type="entry name" value="DUF8139"/>
    <property type="match status" value="1"/>
</dbReference>
<gene>
    <name evidence="2" type="ORF">HSBGL_4004</name>
</gene>
<dbReference type="EMBL" id="CP064790">
    <property type="protein sequence ID" value="QSG13418.1"/>
    <property type="molecule type" value="Genomic_DNA"/>
</dbReference>
<organism evidence="2 3">
    <name type="scientific">Halapricum desulfuricans</name>
    <dbReference type="NCBI Taxonomy" id="2841257"/>
    <lineage>
        <taxon>Archaea</taxon>
        <taxon>Methanobacteriati</taxon>
        <taxon>Methanobacteriota</taxon>
        <taxon>Stenosarchaea group</taxon>
        <taxon>Halobacteria</taxon>
        <taxon>Halobacteriales</taxon>
        <taxon>Haloarculaceae</taxon>
        <taxon>Halapricum</taxon>
    </lineage>
</organism>
<reference evidence="2" key="1">
    <citation type="submission" date="2020-11" db="EMBL/GenBank/DDBJ databases">
        <title>Carbohydrate-dependent, anaerobic sulfur respiration: A novel catabolism in halophilic archaea.</title>
        <authorList>
            <person name="Sorokin D.Y."/>
            <person name="Messina E."/>
            <person name="Smedile F."/>
            <person name="La Cono V."/>
            <person name="Hallsworth J.E."/>
            <person name="Yakimov M.M."/>
        </authorList>
    </citation>
    <scope>NUCLEOTIDE SEQUENCE</scope>
    <source>
        <strain evidence="2">HSR-Bgl</strain>
        <plasmid evidence="2">pHSR-Bgl01</plasmid>
    </source>
</reference>
<sequence length="83" mass="9448">MDVPQPAPEPYSEGDHVIVYLGPNDQDREFHGTEAIVVERVEDTLDDVTERPLDKYLYRVKAITSENILPPDFRHSDLVPASE</sequence>
<evidence type="ECO:0000313" key="3">
    <source>
        <dbReference type="Proteomes" id="UP000663305"/>
    </source>
</evidence>
<evidence type="ECO:0000313" key="2">
    <source>
        <dbReference type="EMBL" id="QSG13418.1"/>
    </source>
</evidence>
<dbReference type="InterPro" id="IPR058452">
    <property type="entry name" value="DUF8139"/>
</dbReference>
<evidence type="ECO:0000259" key="1">
    <source>
        <dbReference type="Pfam" id="PF26460"/>
    </source>
</evidence>
<protein>
    <recommendedName>
        <fullName evidence="1">DUF8139 domain-containing protein</fullName>
    </recommendedName>
</protein>
<feature type="domain" description="DUF8139" evidence="1">
    <location>
        <begin position="9"/>
        <end position="81"/>
    </location>
</feature>
<dbReference type="RefSeq" id="WP_229126541.1">
    <property type="nucleotide sequence ID" value="NZ_CP064790.1"/>
</dbReference>
<proteinExistence type="predicted"/>
<dbReference type="GeneID" id="68862543"/>
<accession>A0A897NL58</accession>
<keyword evidence="2" id="KW-0614">Plasmid</keyword>
<geneLocation type="plasmid" evidence="2 3">
    <name>pHSR-Bgl01</name>
</geneLocation>